<evidence type="ECO:0000259" key="2">
    <source>
        <dbReference type="Pfam" id="PF25789"/>
    </source>
</evidence>
<dbReference type="GO" id="GO:0031417">
    <property type="term" value="C:NatC complex"/>
    <property type="evidence" value="ECO:0007669"/>
    <property type="project" value="InterPro"/>
</dbReference>
<sequence length="138" mass="15678">MSLNQEKSDIGSKRIRVEAAMKGNRKRDKHKPRPFAISIQYQQALQCLTEGHFKTVVACEKEGRLEYSGGELGSDQLRYERRFAPFSVFSTPPVVRYGQFIAMTTVPPHITAQAWAATSFGMNVDSLRSQSSRHLPWF</sequence>
<name>A0A7R8WNS6_9CRUS</name>
<evidence type="ECO:0000313" key="3">
    <source>
        <dbReference type="EMBL" id="CAD7235256.1"/>
    </source>
</evidence>
<dbReference type="AlphaFoldDB" id="A0A7R8WNS6"/>
<feature type="non-terminal residue" evidence="3">
    <location>
        <position position="1"/>
    </location>
</feature>
<dbReference type="PANTHER" id="PTHR21373:SF0">
    <property type="entry name" value="N-ALPHA-ACETYLTRANSFERASE 35, NATC AUXILIARY SUBUNIT"/>
    <property type="match status" value="1"/>
</dbReference>
<feature type="domain" description="NAA35-like TPR repeats" evidence="2">
    <location>
        <begin position="20"/>
        <end position="107"/>
    </location>
</feature>
<gene>
    <name evidence="3" type="ORF">CTOB1V02_LOCUS13072</name>
</gene>
<proteinExistence type="predicted"/>
<dbReference type="PANTHER" id="PTHR21373">
    <property type="entry name" value="GLUCOSE REPRESSIBLE PROTEIN MAK10"/>
    <property type="match status" value="1"/>
</dbReference>
<dbReference type="OrthoDB" id="269405at2759"/>
<organism evidence="3">
    <name type="scientific">Cyprideis torosa</name>
    <dbReference type="NCBI Taxonomy" id="163714"/>
    <lineage>
        <taxon>Eukaryota</taxon>
        <taxon>Metazoa</taxon>
        <taxon>Ecdysozoa</taxon>
        <taxon>Arthropoda</taxon>
        <taxon>Crustacea</taxon>
        <taxon>Oligostraca</taxon>
        <taxon>Ostracoda</taxon>
        <taxon>Podocopa</taxon>
        <taxon>Podocopida</taxon>
        <taxon>Cytherocopina</taxon>
        <taxon>Cytheroidea</taxon>
        <taxon>Cytherideidae</taxon>
        <taxon>Cyprideis</taxon>
    </lineage>
</organism>
<dbReference type="Pfam" id="PF25789">
    <property type="entry name" value="TPR_NAA35"/>
    <property type="match status" value="1"/>
</dbReference>
<reference evidence="3" key="1">
    <citation type="submission" date="2020-11" db="EMBL/GenBank/DDBJ databases">
        <authorList>
            <person name="Tran Van P."/>
        </authorList>
    </citation>
    <scope>NUCLEOTIDE SEQUENCE</scope>
</reference>
<evidence type="ECO:0000256" key="1">
    <source>
        <dbReference type="ARBA" id="ARBA00030494"/>
    </source>
</evidence>
<protein>
    <recommendedName>
        <fullName evidence="1">Protein MAK10 homolog</fullName>
    </recommendedName>
</protein>
<dbReference type="InterPro" id="IPR007244">
    <property type="entry name" value="Naa35_N"/>
</dbReference>
<dbReference type="EMBL" id="OB671932">
    <property type="protein sequence ID" value="CAD7235256.1"/>
    <property type="molecule type" value="Genomic_DNA"/>
</dbReference>
<accession>A0A7R8WNS6</accession>
<dbReference type="InterPro" id="IPR057982">
    <property type="entry name" value="TPR_NAA35"/>
</dbReference>